<evidence type="ECO:0000256" key="2">
    <source>
        <dbReference type="ARBA" id="ARBA00022614"/>
    </source>
</evidence>
<feature type="domain" description="Protein kinase" evidence="12">
    <location>
        <begin position="314"/>
        <end position="586"/>
    </location>
</feature>
<keyword evidence="14" id="KW-1185">Reference proteome</keyword>
<feature type="region of interest" description="Disordered" evidence="10">
    <location>
        <begin position="595"/>
        <end position="615"/>
    </location>
</feature>
<dbReference type="Proteomes" id="UP000325577">
    <property type="component" value="Linkage Group LG7"/>
</dbReference>
<name>A0A5J4ZL79_9ASTE</name>
<evidence type="ECO:0000259" key="12">
    <source>
        <dbReference type="PROSITE" id="PS50011"/>
    </source>
</evidence>
<keyword evidence="7 11" id="KW-0472">Membrane</keyword>
<dbReference type="InterPro" id="IPR051824">
    <property type="entry name" value="LRR_Rcpt-Like_S/T_Kinase"/>
</dbReference>
<dbReference type="SUPFAM" id="SSF52058">
    <property type="entry name" value="L domain-like"/>
    <property type="match status" value="1"/>
</dbReference>
<keyword evidence="4" id="KW-0732">Signal</keyword>
<dbReference type="PANTHER" id="PTHR48006">
    <property type="entry name" value="LEUCINE-RICH REPEAT-CONTAINING PROTEIN DDB_G0281931-RELATED"/>
    <property type="match status" value="1"/>
</dbReference>
<dbReference type="Gene3D" id="3.30.200.20">
    <property type="entry name" value="Phosphorylase Kinase, domain 1"/>
    <property type="match status" value="1"/>
</dbReference>
<evidence type="ECO:0000256" key="5">
    <source>
        <dbReference type="ARBA" id="ARBA00022737"/>
    </source>
</evidence>
<reference evidence="13 14" key="1">
    <citation type="submission" date="2019-09" db="EMBL/GenBank/DDBJ databases">
        <title>A chromosome-level genome assembly of the Chinese tupelo Nyssa sinensis.</title>
        <authorList>
            <person name="Yang X."/>
            <person name="Kang M."/>
            <person name="Yang Y."/>
            <person name="Xiong H."/>
            <person name="Wang M."/>
            <person name="Zhang Z."/>
            <person name="Wang Z."/>
            <person name="Wu H."/>
            <person name="Ma T."/>
            <person name="Liu J."/>
            <person name="Xi Z."/>
        </authorList>
    </citation>
    <scope>NUCLEOTIDE SEQUENCE [LARGE SCALE GENOMIC DNA]</scope>
    <source>
        <strain evidence="13">J267</strain>
        <tissue evidence="13">Leaf</tissue>
    </source>
</reference>
<dbReference type="FunFam" id="3.80.10.10:FF:001001">
    <property type="entry name" value="Probable inactive leucine-rich repeat receptor-like protein kinase At3g03770"/>
    <property type="match status" value="1"/>
</dbReference>
<keyword evidence="6 11" id="KW-1133">Transmembrane helix</keyword>
<dbReference type="Pfam" id="PF13855">
    <property type="entry name" value="LRR_8"/>
    <property type="match status" value="1"/>
</dbReference>
<evidence type="ECO:0000256" key="3">
    <source>
        <dbReference type="ARBA" id="ARBA00022692"/>
    </source>
</evidence>
<evidence type="ECO:0000256" key="10">
    <source>
        <dbReference type="SAM" id="MobiDB-lite"/>
    </source>
</evidence>
<dbReference type="SUPFAM" id="SSF56112">
    <property type="entry name" value="Protein kinase-like (PK-like)"/>
    <property type="match status" value="1"/>
</dbReference>
<dbReference type="PANTHER" id="PTHR48006:SF84">
    <property type="entry name" value="REPEAT TRANSMEMBRANE PROTEIN KINASE, PUTATIVE, EXPRESSED-RELATED"/>
    <property type="match status" value="1"/>
</dbReference>
<evidence type="ECO:0000256" key="9">
    <source>
        <dbReference type="ARBA" id="ARBA00023180"/>
    </source>
</evidence>
<proteinExistence type="predicted"/>
<dbReference type="InterPro" id="IPR032675">
    <property type="entry name" value="LRR_dom_sf"/>
</dbReference>
<dbReference type="OrthoDB" id="676979at2759"/>
<dbReference type="InterPro" id="IPR001611">
    <property type="entry name" value="Leu-rich_rpt"/>
</dbReference>
<dbReference type="GO" id="GO:0005524">
    <property type="term" value="F:ATP binding"/>
    <property type="evidence" value="ECO:0007669"/>
    <property type="project" value="InterPro"/>
</dbReference>
<dbReference type="AlphaFoldDB" id="A0A5J4ZL79"/>
<sequence>MFTGQLPDWLKSLSALTVLSLKKNLLNGSLPESLGSLENLRILVLSHNHFFGEVPDLRSLRNLQVFDLEDNSLGPQFPQLGSQIVTLILRRNKFNSAIPDKVSSYYQLQWLDISFNRFVGPFSPSLLSLPTITYLNIEGNRFTGRLFENLSCNDELEFVDLSSNLLSGSLPNCFLSDSKNRVVLYAGNCLATGDESQHPFSFCRNEALAVGILPHRQKPKHASKVVVALSMSGGIIGGITLVGLIFLVVRRVQAKKTTRAPPKSSIAENASTGYTSKLLSDARYISQAMMLGALGLPTYRTFSLEELEEATNNFDASTFMGEGCHGQIYRGQLKNGLLVAIRCLKVTKNHSIHNFMQHIELLSKLRHHHLVSALGHCFECYSDDSIVSRIFLVFEYVPNGTLRSWISGCAGRTLTWTQRIATVIGIAKGIQFLHTGIVPGVFSNNLKITDVLLDQNLAAKISNYNLPLLAENMGKVGSLSSAGSKENNARVKHEDKIDVYDFGAILLEVIVGRPSSSRNLVDVLKDQLQASITFNGAARRIMVDPAVQNAYSDESLKTVMEICIRCLHKNPADRPSIEDVLWNLQFAAQVQDAWQGDSQSSDGSPSRLSNLRAYS</sequence>
<evidence type="ECO:0000256" key="8">
    <source>
        <dbReference type="ARBA" id="ARBA00023170"/>
    </source>
</evidence>
<keyword evidence="8" id="KW-0675">Receptor</keyword>
<accession>A0A5J4ZL79</accession>
<keyword evidence="5" id="KW-0677">Repeat</keyword>
<feature type="compositionally biased region" description="Low complexity" evidence="10">
    <location>
        <begin position="595"/>
        <end position="604"/>
    </location>
</feature>
<evidence type="ECO:0000256" key="4">
    <source>
        <dbReference type="ARBA" id="ARBA00022729"/>
    </source>
</evidence>
<dbReference type="Pfam" id="PF00560">
    <property type="entry name" value="LRR_1"/>
    <property type="match status" value="2"/>
</dbReference>
<dbReference type="GO" id="GO:0016020">
    <property type="term" value="C:membrane"/>
    <property type="evidence" value="ECO:0007669"/>
    <property type="project" value="UniProtKB-SubCell"/>
</dbReference>
<keyword evidence="9" id="KW-0325">Glycoprotein</keyword>
<evidence type="ECO:0000256" key="6">
    <source>
        <dbReference type="ARBA" id="ARBA00022989"/>
    </source>
</evidence>
<dbReference type="FunFam" id="1.10.510.10:FF:000431">
    <property type="entry name" value="Putative inactive leucine-rich repeat receptor-like protein kinase"/>
    <property type="match status" value="1"/>
</dbReference>
<protein>
    <recommendedName>
        <fullName evidence="12">Protein kinase domain-containing protein</fullName>
    </recommendedName>
</protein>
<keyword evidence="2" id="KW-0433">Leucine-rich repeat</keyword>
<evidence type="ECO:0000256" key="1">
    <source>
        <dbReference type="ARBA" id="ARBA00004479"/>
    </source>
</evidence>
<organism evidence="13 14">
    <name type="scientific">Nyssa sinensis</name>
    <dbReference type="NCBI Taxonomy" id="561372"/>
    <lineage>
        <taxon>Eukaryota</taxon>
        <taxon>Viridiplantae</taxon>
        <taxon>Streptophyta</taxon>
        <taxon>Embryophyta</taxon>
        <taxon>Tracheophyta</taxon>
        <taxon>Spermatophyta</taxon>
        <taxon>Magnoliopsida</taxon>
        <taxon>eudicotyledons</taxon>
        <taxon>Gunneridae</taxon>
        <taxon>Pentapetalae</taxon>
        <taxon>asterids</taxon>
        <taxon>Cornales</taxon>
        <taxon>Nyssaceae</taxon>
        <taxon>Nyssa</taxon>
    </lineage>
</organism>
<dbReference type="GO" id="GO:0004672">
    <property type="term" value="F:protein kinase activity"/>
    <property type="evidence" value="ECO:0007669"/>
    <property type="project" value="InterPro"/>
</dbReference>
<dbReference type="PROSITE" id="PS50011">
    <property type="entry name" value="PROTEIN_KINASE_DOM"/>
    <property type="match status" value="1"/>
</dbReference>
<evidence type="ECO:0000256" key="11">
    <source>
        <dbReference type="SAM" id="Phobius"/>
    </source>
</evidence>
<dbReference type="FunFam" id="3.30.200.20:FF:000285">
    <property type="entry name" value="Putative inactive leucine-rich repeat receptor-like protein kinase"/>
    <property type="match status" value="1"/>
</dbReference>
<dbReference type="EMBL" id="CM018050">
    <property type="protein sequence ID" value="KAA8518368.1"/>
    <property type="molecule type" value="Genomic_DNA"/>
</dbReference>
<dbReference type="Gene3D" id="1.10.510.10">
    <property type="entry name" value="Transferase(Phosphotransferase) domain 1"/>
    <property type="match status" value="1"/>
</dbReference>
<dbReference type="Gene3D" id="3.80.10.10">
    <property type="entry name" value="Ribonuclease Inhibitor"/>
    <property type="match status" value="2"/>
</dbReference>
<keyword evidence="3 11" id="KW-0812">Transmembrane</keyword>
<comment type="subcellular location">
    <subcellularLocation>
        <location evidence="1">Membrane</location>
        <topology evidence="1">Single-pass type I membrane protein</topology>
    </subcellularLocation>
</comment>
<dbReference type="InterPro" id="IPR011009">
    <property type="entry name" value="Kinase-like_dom_sf"/>
</dbReference>
<dbReference type="InterPro" id="IPR000719">
    <property type="entry name" value="Prot_kinase_dom"/>
</dbReference>
<dbReference type="InterPro" id="IPR001245">
    <property type="entry name" value="Ser-Thr/Tyr_kinase_cat_dom"/>
</dbReference>
<evidence type="ECO:0000313" key="14">
    <source>
        <dbReference type="Proteomes" id="UP000325577"/>
    </source>
</evidence>
<evidence type="ECO:0000256" key="7">
    <source>
        <dbReference type="ARBA" id="ARBA00023136"/>
    </source>
</evidence>
<evidence type="ECO:0000313" key="13">
    <source>
        <dbReference type="EMBL" id="KAA8518368.1"/>
    </source>
</evidence>
<feature type="transmembrane region" description="Helical" evidence="11">
    <location>
        <begin position="225"/>
        <end position="249"/>
    </location>
</feature>
<dbReference type="Pfam" id="PF07714">
    <property type="entry name" value="PK_Tyr_Ser-Thr"/>
    <property type="match status" value="1"/>
</dbReference>
<gene>
    <name evidence="13" type="ORF">F0562_015749</name>
</gene>